<dbReference type="InterPro" id="IPR036427">
    <property type="entry name" value="Bromodomain-like_sf"/>
</dbReference>
<feature type="coiled-coil region" evidence="2">
    <location>
        <begin position="206"/>
        <end position="238"/>
    </location>
</feature>
<feature type="compositionally biased region" description="Polar residues" evidence="3">
    <location>
        <begin position="31"/>
        <end position="42"/>
    </location>
</feature>
<dbReference type="InterPro" id="IPR001487">
    <property type="entry name" value="Bromodomain"/>
</dbReference>
<feature type="region of interest" description="Disordered" evidence="3">
    <location>
        <begin position="1261"/>
        <end position="1284"/>
    </location>
</feature>
<sequence>MKPHSDSCENAHACDSASHGSPDMNPDLRLTLTSCNGSTDQSGLEDPAARSEHDLAPEIQQAYRIFQSFLSEKHKSVAAPFWRPMGPGDQAEMCFRRMDDKFVNREYESITAFVADFRLMLENCYRCHGVDHWISRQAQKLETILEQKLTLLSRTLREKTTLAVTSRGRFGAEDEKAALGSSSRRRWVPRSITGGGSESVMVQALRLEELQRAKDEKRQREQERKEAEEASVKELEEWESSLLSLAEPCPLWSLWELPAIGHFLCLAQTALHLPEIVFYELERCLLMPRCSVFLAKIMTALLSPPQKRSGVQRRAPMRYRAWESELRRRVQSWYRAVGRAEDTQQAARAERLGLCPQFFWTLGAVSPLEETPFHLLPLQQRVWLLKGLCDHVYETQKEVQDAVLAQPIHECRESILGYDQQDNAYIHFPHFCGADLRIYCQSPCGAVELSLPPIHVQRSLEEPEEAELKDQTYEVKLEEENSSSTEPNTWDVKEDSLSDGEDLDQKCSSGVPSWCREDSLDSVSVRGPSMEDRRLEDEESDCEPCFRVGDSCYKGVSPALNSHRGPRIDANHLSAEERSPCPDCSGASQESPSFWTDPGNTRLRRDESRPTRAQKRKKKKERKFGVKQTSRLSLKKRTARSSLQRAAKTIKKKDKRKRHRLGKRFDGKAMLARRPSGSAPPPAQPTFQLVCSSLDDLRVLISKIEDQLDELDGKKRSGRWPHKRAAVKELHITLIRLLNELLPWEPKLVKAFQRNRARLKKECDEFKKHPEYENFIREQMDTEDTVEVACKDGLLSAETTNKLEESEVKMGKTMKEDSETTENVNHESRCLFDRPDVVMHSSESGPFTRGSKRRHTGAISEELSPCKRGKMDPESSLTSDFNVEVASREQATVNPQASVLPDTMSSFHGTCKPIQALLAKSVGNKVTLISHPKAAVMAQALRDHNKTASVTLPPVRLSTTCAATQHSEPVSTETITTSSASESTGQVVYKTAGGVGLLRQGSTSVNFSVQSISDQKSGAKAMQQVVILPSNLLIQSTENKAAQASVSVPKTTTYMSNVSGFTIPENKVPVQPVAPLKDTSTVRTPSAVVTPSLRNLMTVGVPKKTTEPKVALNKSASSGLTKSDAKQELRTVCIRDSQSILVTTRGGNTGVVKVQTSESGTGALPPSPVFNISPQLHAFLVSKSSTSHTQAVSATIAAKSRPGVTPQSTFVAGTVSPLTLNQISNTGTTGKTTIPGKSALLATSKGSDSFLINAKDCAQQNTVSKCGTKPPQKRAPPGSTTPDQSTFQKVFLVTPSPNIPSKVTTTTATCTVPGSRVMFISNSALIIPKETSTSEVNITSTSTPALNVVPNLGTLSCTSGTSIQSIGVPGLTSRILGTNKKPEASMKTTPVIVSRVPATSLTGGLQIGPKSCLVASRSLSGNTESALKVPRTVDGKTLTFSTLGTGHMASSALLSVVKPDVPPSVSALNALHCKPGLSSGSSTSNTSSSYSGSLITKHTTLPINVTANKPVITSLCNSHSLIKTTANTSASAVSSTFALSCSSTLTPPVVMTSGIQPLTSATKNVQEKIVINTTAPLAPGTQLLINNTRFVVPSQGLAPGSHVLLISNSCPGGMQGSSAVGSQRLQVQSPVGPQSFLGSNPVGSQRLQGPSSSSPGGLQGPSPASPGGLQGSSPVGPQILQGSSPAGSQGLQEPSPASPGGLQGQSPVGPQRLQGLSPVGPQRLQGQSPVGPQSFLGSNPVGSQRLQGPSSSSPGGLQGPSPASPGGLQGSSPAGPRGLQEPSPASPRGLQGPSSAGPQRLQGQSLANPGGLQVPSPASTDSRGPKTSATHTVPSVVQGVRLVTPVRLPLAKVGPSDQLRQQLSTRTPLNVSGPTALSQVAQALRPGVPSDIVRLPIFQTSNHLVTASQGTTRCPKETSLSQGGLLSTTSPMQGRPSQTQVAPVVPPVKAVIPRHSPMVTVPPMSSTISRMQKLPVATVPPIGGANNASLATPISTVPPSMSTVIMTPCPPIRAVQPGTIGKSVILPQPSLGQSTVPVQVPTSAKLLLSPDGAVLNIIQASASSLQVLAKPMAAQVVSSSSSSITVPILNTSDPLRKPDTLGRPNH</sequence>
<organism evidence="5 6">
    <name type="scientific">Cyprinus carpio</name>
    <name type="common">Common carp</name>
    <dbReference type="NCBI Taxonomy" id="7962"/>
    <lineage>
        <taxon>Eukaryota</taxon>
        <taxon>Metazoa</taxon>
        <taxon>Chordata</taxon>
        <taxon>Craniata</taxon>
        <taxon>Vertebrata</taxon>
        <taxon>Euteleostomi</taxon>
        <taxon>Actinopterygii</taxon>
        <taxon>Neopterygii</taxon>
        <taxon>Teleostei</taxon>
        <taxon>Ostariophysi</taxon>
        <taxon>Cypriniformes</taxon>
        <taxon>Cyprinidae</taxon>
        <taxon>Cyprininae</taxon>
        <taxon>Cyprinus</taxon>
    </lineage>
</organism>
<reference evidence="5" key="1">
    <citation type="submission" date="2025-08" db="UniProtKB">
        <authorList>
            <consortium name="Ensembl"/>
        </authorList>
    </citation>
    <scope>IDENTIFICATION</scope>
</reference>
<feature type="region of interest" description="Disordered" evidence="3">
    <location>
        <begin position="575"/>
        <end position="641"/>
    </location>
</feature>
<proteinExistence type="predicted"/>
<feature type="compositionally biased region" description="Basic residues" evidence="3">
    <location>
        <begin position="612"/>
        <end position="622"/>
    </location>
</feature>
<feature type="region of interest" description="Disordered" evidence="3">
    <location>
        <begin position="474"/>
        <end position="540"/>
    </location>
</feature>
<dbReference type="CDD" id="cd04369">
    <property type="entry name" value="Bromodomain"/>
    <property type="match status" value="1"/>
</dbReference>
<dbReference type="Pfam" id="PF23450">
    <property type="entry name" value="KIAA2026_hel"/>
    <property type="match status" value="1"/>
</dbReference>
<dbReference type="PANTHER" id="PTHR31095">
    <property type="entry name" value="RIKEN CDNA 9930021J03 GENE"/>
    <property type="match status" value="1"/>
</dbReference>
<dbReference type="InterPro" id="IPR056522">
    <property type="entry name" value="KIAA2026_hel"/>
</dbReference>
<keyword evidence="1" id="KW-0103">Bromodomain</keyword>
<dbReference type="SMART" id="SM00297">
    <property type="entry name" value="BROMO"/>
    <property type="match status" value="1"/>
</dbReference>
<feature type="region of interest" description="Disordered" evidence="3">
    <location>
        <begin position="2087"/>
        <end position="2106"/>
    </location>
</feature>
<feature type="compositionally biased region" description="Low complexity" evidence="3">
    <location>
        <begin position="1643"/>
        <end position="1674"/>
    </location>
</feature>
<feature type="compositionally biased region" description="Polar residues" evidence="3">
    <location>
        <begin position="1792"/>
        <end position="1807"/>
    </location>
</feature>
<evidence type="ECO:0000256" key="1">
    <source>
        <dbReference type="ARBA" id="ARBA00023117"/>
    </source>
</evidence>
<evidence type="ECO:0000256" key="2">
    <source>
        <dbReference type="SAM" id="Coils"/>
    </source>
</evidence>
<reference evidence="5" key="2">
    <citation type="submission" date="2025-09" db="UniProtKB">
        <authorList>
            <consortium name="Ensembl"/>
        </authorList>
    </citation>
    <scope>IDENTIFICATION</scope>
</reference>
<feature type="compositionally biased region" description="Low complexity" evidence="3">
    <location>
        <begin position="1918"/>
        <end position="1930"/>
    </location>
</feature>
<evidence type="ECO:0000259" key="4">
    <source>
        <dbReference type="SMART" id="SM00297"/>
    </source>
</evidence>
<dbReference type="PANTHER" id="PTHR31095:SF3">
    <property type="entry name" value="RIKEN CDNA 9930021J03 GENE"/>
    <property type="match status" value="1"/>
</dbReference>
<keyword evidence="6" id="KW-1185">Reference proteome</keyword>
<feature type="region of interest" description="Disordered" evidence="3">
    <location>
        <begin position="1615"/>
        <end position="1836"/>
    </location>
</feature>
<evidence type="ECO:0000313" key="5">
    <source>
        <dbReference type="Ensembl" id="ENSCCRP00010117869.1"/>
    </source>
</evidence>
<dbReference type="Proteomes" id="UP000694427">
    <property type="component" value="Unplaced"/>
</dbReference>
<dbReference type="Pfam" id="PF00439">
    <property type="entry name" value="Bromodomain"/>
    <property type="match status" value="1"/>
</dbReference>
<dbReference type="Gene3D" id="1.20.920.10">
    <property type="entry name" value="Bromodomain-like"/>
    <property type="match status" value="1"/>
</dbReference>
<feature type="compositionally biased region" description="Polar residues" evidence="3">
    <location>
        <begin position="1724"/>
        <end position="1741"/>
    </location>
</feature>
<dbReference type="InterPro" id="IPR040214">
    <property type="entry name" value="BRD10"/>
</dbReference>
<feature type="compositionally biased region" description="Polar residues" evidence="3">
    <location>
        <begin position="1816"/>
        <end position="1835"/>
    </location>
</feature>
<evidence type="ECO:0000313" key="6">
    <source>
        <dbReference type="Proteomes" id="UP000694427"/>
    </source>
</evidence>
<dbReference type="Ensembl" id="ENSCCRT00010130969.1">
    <property type="protein sequence ID" value="ENSCCRP00010117869.1"/>
    <property type="gene ID" value="ENSCCRG00010051669.1"/>
</dbReference>
<feature type="domain" description="Bromo" evidence="4">
    <location>
        <begin position="55"/>
        <end position="154"/>
    </location>
</feature>
<feature type="region of interest" description="Disordered" evidence="3">
    <location>
        <begin position="807"/>
        <end position="826"/>
    </location>
</feature>
<feature type="region of interest" description="Disordered" evidence="3">
    <location>
        <begin position="1908"/>
        <end position="1942"/>
    </location>
</feature>
<feature type="compositionally biased region" description="Polar residues" evidence="3">
    <location>
        <begin position="1931"/>
        <end position="1940"/>
    </location>
</feature>
<feature type="compositionally biased region" description="Polar residues" evidence="3">
    <location>
        <begin position="1680"/>
        <end position="1692"/>
    </location>
</feature>
<feature type="compositionally biased region" description="Low complexity" evidence="3">
    <location>
        <begin position="1742"/>
        <end position="1776"/>
    </location>
</feature>
<keyword evidence="2" id="KW-0175">Coiled coil</keyword>
<dbReference type="SUPFAM" id="SSF47370">
    <property type="entry name" value="Bromodomain"/>
    <property type="match status" value="1"/>
</dbReference>
<protein>
    <recommendedName>
        <fullName evidence="4">Bromo domain-containing protein</fullName>
    </recommendedName>
</protein>
<feature type="region of interest" description="Disordered" evidence="3">
    <location>
        <begin position="1"/>
        <end position="50"/>
    </location>
</feature>
<evidence type="ECO:0000256" key="3">
    <source>
        <dbReference type="SAM" id="MobiDB-lite"/>
    </source>
</evidence>
<name>A0A8C1YBN4_CYPCA</name>
<accession>A0A8C1YBN4</accession>
<feature type="compositionally biased region" description="Polar residues" evidence="3">
    <location>
        <begin position="1615"/>
        <end position="1642"/>
    </location>
</feature>